<dbReference type="EMBL" id="JAKKPZ010000061">
    <property type="protein sequence ID" value="KAI1704963.1"/>
    <property type="molecule type" value="Genomic_DNA"/>
</dbReference>
<keyword evidence="4" id="KW-1185">Reference proteome</keyword>
<dbReference type="InterPro" id="IPR011992">
    <property type="entry name" value="EF-hand-dom_pair"/>
</dbReference>
<dbReference type="Pfam" id="PF25825">
    <property type="entry name" value="SAPC2_N"/>
    <property type="match status" value="1"/>
</dbReference>
<sequence>MRFGPGAYNGQWVPQLPEHLVDSLRVLFDILDTSRSGLVSYEQIEDKWRDLPTGHLPAHFLESLRKVTPRNGMLSFERFLTGVRLSLQERRNYANLAKLYRVRSEGKLEDCENANSLSGRRSEIFHNARSKGPPAMGLNGYGPRGLGEHNRLNGNYYHHYRSQPAGINHSDDQRSDSKSIGNGDLANNSNYSVVLRPKKVKNIRAPAPPGSGSVNGTPTSTISLPNRAFRPLSTNSVGSACSSGMTEVLWRNSTRQSRNINGNNQSSPSPPSLCSSGPLPSYSEELQPQVVFMT</sequence>
<dbReference type="PANTHER" id="PTHR14907">
    <property type="entry name" value="FI14130P"/>
    <property type="match status" value="1"/>
</dbReference>
<evidence type="ECO:0000313" key="4">
    <source>
        <dbReference type="Proteomes" id="UP001201812"/>
    </source>
</evidence>
<dbReference type="PANTHER" id="PTHR14907:SF2">
    <property type="entry name" value="SUPPRESSOR APC DOMAIN-CONTAINING PROTEIN 2"/>
    <property type="match status" value="1"/>
</dbReference>
<feature type="compositionally biased region" description="Polar residues" evidence="1">
    <location>
        <begin position="212"/>
        <end position="224"/>
    </location>
</feature>
<feature type="domain" description="Suppressor APC" evidence="2">
    <location>
        <begin position="16"/>
        <end position="92"/>
    </location>
</feature>
<dbReference type="Proteomes" id="UP001201812">
    <property type="component" value="Unassembled WGS sequence"/>
</dbReference>
<dbReference type="SUPFAM" id="SSF47473">
    <property type="entry name" value="EF-hand"/>
    <property type="match status" value="1"/>
</dbReference>
<proteinExistence type="predicted"/>
<protein>
    <submittedName>
        <fullName evidence="3">Suppressor APC domain-containing protein 2</fullName>
    </submittedName>
</protein>
<comment type="caution">
    <text evidence="3">The sequence shown here is derived from an EMBL/GenBank/DDBJ whole genome shotgun (WGS) entry which is preliminary data.</text>
</comment>
<accession>A0AAD4R2B9</accession>
<feature type="region of interest" description="Disordered" evidence="1">
    <location>
        <begin position="149"/>
        <end position="226"/>
    </location>
</feature>
<organism evidence="3 4">
    <name type="scientific">Ditylenchus destructor</name>
    <dbReference type="NCBI Taxonomy" id="166010"/>
    <lineage>
        <taxon>Eukaryota</taxon>
        <taxon>Metazoa</taxon>
        <taxon>Ecdysozoa</taxon>
        <taxon>Nematoda</taxon>
        <taxon>Chromadorea</taxon>
        <taxon>Rhabditida</taxon>
        <taxon>Tylenchina</taxon>
        <taxon>Tylenchomorpha</taxon>
        <taxon>Sphaerularioidea</taxon>
        <taxon>Anguinidae</taxon>
        <taxon>Anguininae</taxon>
        <taxon>Ditylenchus</taxon>
    </lineage>
</organism>
<reference evidence="3" key="1">
    <citation type="submission" date="2022-01" db="EMBL/GenBank/DDBJ databases">
        <title>Genome Sequence Resource for Two Populations of Ditylenchus destructor, the Migratory Endoparasitic Phytonematode.</title>
        <authorList>
            <person name="Zhang H."/>
            <person name="Lin R."/>
            <person name="Xie B."/>
        </authorList>
    </citation>
    <scope>NUCLEOTIDE SEQUENCE</scope>
    <source>
        <strain evidence="3">BazhouSP</strain>
    </source>
</reference>
<name>A0AAD4R2B9_9BILA</name>
<dbReference type="AlphaFoldDB" id="A0AAD4R2B9"/>
<evidence type="ECO:0000259" key="2">
    <source>
        <dbReference type="Pfam" id="PF25825"/>
    </source>
</evidence>
<dbReference type="InterPro" id="IPR026828">
    <property type="entry name" value="SAPC2_1/2"/>
</dbReference>
<gene>
    <name evidence="3" type="ORF">DdX_13893</name>
</gene>
<evidence type="ECO:0000256" key="1">
    <source>
        <dbReference type="SAM" id="MobiDB-lite"/>
    </source>
</evidence>
<feature type="region of interest" description="Disordered" evidence="1">
    <location>
        <begin position="257"/>
        <end position="294"/>
    </location>
</feature>
<feature type="compositionally biased region" description="Low complexity" evidence="1">
    <location>
        <begin position="272"/>
        <end position="283"/>
    </location>
</feature>
<dbReference type="InterPro" id="IPR057953">
    <property type="entry name" value="SAPC2_N"/>
</dbReference>
<evidence type="ECO:0000313" key="3">
    <source>
        <dbReference type="EMBL" id="KAI1704963.1"/>
    </source>
</evidence>